<dbReference type="Proteomes" id="UP000244855">
    <property type="component" value="Unassembled WGS sequence"/>
</dbReference>
<gene>
    <name evidence="8" type="ORF">DM02DRAFT_91479</name>
</gene>
<dbReference type="PANTHER" id="PTHR13789:SF215">
    <property type="entry name" value="FAD-BINDING DOMAIN-CONTAINING PROTEIN-RELATED"/>
    <property type="match status" value="1"/>
</dbReference>
<dbReference type="InterPro" id="IPR002938">
    <property type="entry name" value="FAD-bd"/>
</dbReference>
<evidence type="ECO:0000313" key="8">
    <source>
        <dbReference type="EMBL" id="PVH97117.1"/>
    </source>
</evidence>
<dbReference type="Pfam" id="PF01494">
    <property type="entry name" value="FAD_binding_3"/>
    <property type="match status" value="1"/>
</dbReference>
<evidence type="ECO:0000313" key="9">
    <source>
        <dbReference type="Proteomes" id="UP000244855"/>
    </source>
</evidence>
<evidence type="ECO:0000256" key="4">
    <source>
        <dbReference type="ARBA" id="ARBA00023002"/>
    </source>
</evidence>
<dbReference type="AlphaFoldDB" id="A0A2V1DG45"/>
<dbReference type="InterPro" id="IPR050493">
    <property type="entry name" value="FAD-dep_Monooxygenase_BioMet"/>
</dbReference>
<keyword evidence="6" id="KW-0732">Signal</keyword>
<protein>
    <submittedName>
        <fullName evidence="8">Putative salicylate hydroxylase</fullName>
    </submittedName>
</protein>
<organism evidence="8 9">
    <name type="scientific">Periconia macrospinosa</name>
    <dbReference type="NCBI Taxonomy" id="97972"/>
    <lineage>
        <taxon>Eukaryota</taxon>
        <taxon>Fungi</taxon>
        <taxon>Dikarya</taxon>
        <taxon>Ascomycota</taxon>
        <taxon>Pezizomycotina</taxon>
        <taxon>Dothideomycetes</taxon>
        <taxon>Pleosporomycetidae</taxon>
        <taxon>Pleosporales</taxon>
        <taxon>Massarineae</taxon>
        <taxon>Periconiaceae</taxon>
        <taxon>Periconia</taxon>
    </lineage>
</organism>
<sequence length="409" mass="44113">MPLKVFVVGAGIAGLTAATALRQAGHEVEIFERSAFATEVGAAVAVFPNGARVLSRLGFSFPNARPVAMESIQVLNGENLGLIQRGPFGSGHAQGIHRVDLHTELLRLALEEGGNDGPAAKLHLSSEVVGAETDGTILLKNGETRKADLVVAADGLKSVLRNVVTKEAKPPTPTGLSSFRFLIDTSVLLADDKMKATLERKERGACMLADVRDMEKERHMMWYACRGGEVQNFVGIHPSRDVDGDDAEAVKASMLEEFSHFTPEVLEIVKHSSDVKCWPLFVHQPLSTWFNGRIVLIGDAAHPMLPFAGQGSNLAMEDGGALGHLFSGVDDVFAVPERLGLFQKARQARAARVQILSSVRAGKEKEVEEQLKAYSDPPGSKVPSNLVEHTIHDQSFDVFKKCEDVLAAA</sequence>
<keyword evidence="9" id="KW-1185">Reference proteome</keyword>
<feature type="domain" description="FAD-binding" evidence="7">
    <location>
        <begin position="4"/>
        <end position="353"/>
    </location>
</feature>
<dbReference type="EMBL" id="KZ805445">
    <property type="protein sequence ID" value="PVH97117.1"/>
    <property type="molecule type" value="Genomic_DNA"/>
</dbReference>
<dbReference type="SUPFAM" id="SSF54373">
    <property type="entry name" value="FAD-linked reductases, C-terminal domain"/>
    <property type="match status" value="1"/>
</dbReference>
<dbReference type="Gene3D" id="3.50.50.60">
    <property type="entry name" value="FAD/NAD(P)-binding domain"/>
    <property type="match status" value="1"/>
</dbReference>
<feature type="signal peptide" evidence="6">
    <location>
        <begin position="1"/>
        <end position="18"/>
    </location>
</feature>
<evidence type="ECO:0000256" key="3">
    <source>
        <dbReference type="ARBA" id="ARBA00022827"/>
    </source>
</evidence>
<keyword evidence="3" id="KW-0274">FAD</keyword>
<keyword evidence="4" id="KW-0560">Oxidoreductase</keyword>
<keyword evidence="2" id="KW-0285">Flavoprotein</keyword>
<dbReference type="STRING" id="97972.A0A2V1DG45"/>
<dbReference type="GO" id="GO:0071949">
    <property type="term" value="F:FAD binding"/>
    <property type="evidence" value="ECO:0007669"/>
    <property type="project" value="InterPro"/>
</dbReference>
<evidence type="ECO:0000256" key="2">
    <source>
        <dbReference type="ARBA" id="ARBA00022630"/>
    </source>
</evidence>
<reference evidence="8 9" key="1">
    <citation type="journal article" date="2018" name="Sci. Rep.">
        <title>Comparative genomics provides insights into the lifestyle and reveals functional heterogeneity of dark septate endophytic fungi.</title>
        <authorList>
            <person name="Knapp D.G."/>
            <person name="Nemeth J.B."/>
            <person name="Barry K."/>
            <person name="Hainaut M."/>
            <person name="Henrissat B."/>
            <person name="Johnson J."/>
            <person name="Kuo A."/>
            <person name="Lim J.H.P."/>
            <person name="Lipzen A."/>
            <person name="Nolan M."/>
            <person name="Ohm R.A."/>
            <person name="Tamas L."/>
            <person name="Grigoriev I.V."/>
            <person name="Spatafora J.W."/>
            <person name="Nagy L.G."/>
            <person name="Kovacs G.M."/>
        </authorList>
    </citation>
    <scope>NUCLEOTIDE SEQUENCE [LARGE SCALE GENOMIC DNA]</scope>
    <source>
        <strain evidence="8 9">DSE2036</strain>
    </source>
</reference>
<evidence type="ECO:0000259" key="7">
    <source>
        <dbReference type="Pfam" id="PF01494"/>
    </source>
</evidence>
<evidence type="ECO:0000256" key="6">
    <source>
        <dbReference type="SAM" id="SignalP"/>
    </source>
</evidence>
<dbReference type="GO" id="GO:0004497">
    <property type="term" value="F:monooxygenase activity"/>
    <property type="evidence" value="ECO:0007669"/>
    <property type="project" value="UniProtKB-KW"/>
</dbReference>
<accession>A0A2V1DG45</accession>
<dbReference type="SUPFAM" id="SSF51905">
    <property type="entry name" value="FAD/NAD(P)-binding domain"/>
    <property type="match status" value="1"/>
</dbReference>
<dbReference type="PRINTS" id="PR00420">
    <property type="entry name" value="RNGMNOXGNASE"/>
</dbReference>
<proteinExistence type="inferred from homology"/>
<evidence type="ECO:0000256" key="1">
    <source>
        <dbReference type="ARBA" id="ARBA00007992"/>
    </source>
</evidence>
<keyword evidence="5" id="KW-0503">Monooxygenase</keyword>
<evidence type="ECO:0000256" key="5">
    <source>
        <dbReference type="ARBA" id="ARBA00023033"/>
    </source>
</evidence>
<dbReference type="OrthoDB" id="9993796at2759"/>
<feature type="chain" id="PRO_5016102506" evidence="6">
    <location>
        <begin position="19"/>
        <end position="409"/>
    </location>
</feature>
<comment type="similarity">
    <text evidence="1">Belongs to the paxM FAD-dependent monooxygenase family.</text>
</comment>
<dbReference type="InterPro" id="IPR036188">
    <property type="entry name" value="FAD/NAD-bd_sf"/>
</dbReference>
<name>A0A2V1DG45_9PLEO</name>
<dbReference type="PANTHER" id="PTHR13789">
    <property type="entry name" value="MONOOXYGENASE"/>
    <property type="match status" value="1"/>
</dbReference>